<dbReference type="Pfam" id="PF13581">
    <property type="entry name" value="HATPase_c_2"/>
    <property type="match status" value="1"/>
</dbReference>
<sequence>MESWVTLKGMTSGNPTCELTAFSHDFVQRFRSSRRSVRLARLLTAQRLDDWGWASADGRAHDAALVVGELAANAVAHGTRRGEGFVLRLATGPGLLLPDTVHIEVTDTGPAPGRWCAPGVDWSRCPVDDSESGRGLLLVDALAARWGVTDRSSRGKTVWAEIDRGPASASGAPEGRGAGGPAEVTAAQPSGEVR</sequence>
<keyword evidence="1" id="KW-0418">Kinase</keyword>
<protein>
    <submittedName>
        <fullName evidence="4">ATP-binding protein</fullName>
    </submittedName>
</protein>
<dbReference type="EMBL" id="BAAAMJ010000072">
    <property type="protein sequence ID" value="GAA1933718.1"/>
    <property type="molecule type" value="Genomic_DNA"/>
</dbReference>
<feature type="domain" description="Histidine kinase/HSP90-like ATPase" evidence="3">
    <location>
        <begin position="32"/>
        <end position="160"/>
    </location>
</feature>
<dbReference type="CDD" id="cd16936">
    <property type="entry name" value="HATPase_RsbW-like"/>
    <property type="match status" value="1"/>
</dbReference>
<keyword evidence="1" id="KW-0808">Transferase</keyword>
<feature type="region of interest" description="Disordered" evidence="2">
    <location>
        <begin position="157"/>
        <end position="194"/>
    </location>
</feature>
<comment type="caution">
    <text evidence="4">The sequence shown here is derived from an EMBL/GenBank/DDBJ whole genome shotgun (WGS) entry which is preliminary data.</text>
</comment>
<evidence type="ECO:0000256" key="2">
    <source>
        <dbReference type="SAM" id="MobiDB-lite"/>
    </source>
</evidence>
<keyword evidence="4" id="KW-0067">ATP-binding</keyword>
<evidence type="ECO:0000313" key="5">
    <source>
        <dbReference type="Proteomes" id="UP001501303"/>
    </source>
</evidence>
<gene>
    <name evidence="4" type="ORF">GCM10009716_46180</name>
</gene>
<dbReference type="GO" id="GO:0005524">
    <property type="term" value="F:ATP binding"/>
    <property type="evidence" value="ECO:0007669"/>
    <property type="project" value="UniProtKB-KW"/>
</dbReference>
<dbReference type="InterPro" id="IPR036890">
    <property type="entry name" value="HATPase_C_sf"/>
</dbReference>
<dbReference type="PANTHER" id="PTHR35526">
    <property type="entry name" value="ANTI-SIGMA-F FACTOR RSBW-RELATED"/>
    <property type="match status" value="1"/>
</dbReference>
<name>A0ABN2PVD2_9ACTN</name>
<dbReference type="PANTHER" id="PTHR35526:SF3">
    <property type="entry name" value="ANTI-SIGMA-F FACTOR RSBW"/>
    <property type="match status" value="1"/>
</dbReference>
<dbReference type="InterPro" id="IPR003594">
    <property type="entry name" value="HATPase_dom"/>
</dbReference>
<dbReference type="Gene3D" id="3.30.565.10">
    <property type="entry name" value="Histidine kinase-like ATPase, C-terminal domain"/>
    <property type="match status" value="1"/>
</dbReference>
<keyword evidence="5" id="KW-1185">Reference proteome</keyword>
<dbReference type="InterPro" id="IPR050267">
    <property type="entry name" value="Anti-sigma-factor_SerPK"/>
</dbReference>
<reference evidence="4 5" key="1">
    <citation type="journal article" date="2019" name="Int. J. Syst. Evol. Microbiol.">
        <title>The Global Catalogue of Microorganisms (GCM) 10K type strain sequencing project: providing services to taxonomists for standard genome sequencing and annotation.</title>
        <authorList>
            <consortium name="The Broad Institute Genomics Platform"/>
            <consortium name="The Broad Institute Genome Sequencing Center for Infectious Disease"/>
            <person name="Wu L."/>
            <person name="Ma J."/>
        </authorList>
    </citation>
    <scope>NUCLEOTIDE SEQUENCE [LARGE SCALE GENOMIC DNA]</scope>
    <source>
        <strain evidence="4 5">JCM 13581</strain>
    </source>
</reference>
<dbReference type="Proteomes" id="UP001501303">
    <property type="component" value="Unassembled WGS sequence"/>
</dbReference>
<accession>A0ABN2PVD2</accession>
<proteinExistence type="predicted"/>
<evidence type="ECO:0000256" key="1">
    <source>
        <dbReference type="ARBA" id="ARBA00022527"/>
    </source>
</evidence>
<evidence type="ECO:0000313" key="4">
    <source>
        <dbReference type="EMBL" id="GAA1933718.1"/>
    </source>
</evidence>
<organism evidence="4 5">
    <name type="scientific">Streptomyces sodiiphilus</name>
    <dbReference type="NCBI Taxonomy" id="226217"/>
    <lineage>
        <taxon>Bacteria</taxon>
        <taxon>Bacillati</taxon>
        <taxon>Actinomycetota</taxon>
        <taxon>Actinomycetes</taxon>
        <taxon>Kitasatosporales</taxon>
        <taxon>Streptomycetaceae</taxon>
        <taxon>Streptomyces</taxon>
    </lineage>
</organism>
<dbReference type="SUPFAM" id="SSF55874">
    <property type="entry name" value="ATPase domain of HSP90 chaperone/DNA topoisomerase II/histidine kinase"/>
    <property type="match status" value="1"/>
</dbReference>
<keyword evidence="1" id="KW-0723">Serine/threonine-protein kinase</keyword>
<evidence type="ECO:0000259" key="3">
    <source>
        <dbReference type="Pfam" id="PF13581"/>
    </source>
</evidence>
<keyword evidence="4" id="KW-0547">Nucleotide-binding</keyword>